<evidence type="ECO:0000256" key="1">
    <source>
        <dbReference type="ARBA" id="ARBA00022737"/>
    </source>
</evidence>
<comment type="caution">
    <text evidence="2">The sequence shown here is derived from an EMBL/GenBank/DDBJ whole genome shotgun (WGS) entry which is preliminary data.</text>
</comment>
<gene>
    <name evidence="2" type="ORF">IX84_25180</name>
</gene>
<dbReference type="Proteomes" id="UP000029736">
    <property type="component" value="Unassembled WGS sequence"/>
</dbReference>
<proteinExistence type="predicted"/>
<dbReference type="PANTHER" id="PTHR47941">
    <property type="entry name" value="PENTATRICOPEPTIDE REPEAT-CONTAINING PROTEIN 3, MITOCHONDRIAL"/>
    <property type="match status" value="1"/>
</dbReference>
<accession>A0A098S2A0</accession>
<dbReference type="STRING" id="1524460.IX84_25180"/>
<dbReference type="InterPro" id="IPR011990">
    <property type="entry name" value="TPR-like_helical_dom_sf"/>
</dbReference>
<sequence length="257" mass="29670">MDKSINVREWVQELRGLKASIKQRQLSRREAIKSADRLLEQYSKRGAQPVTDVLNAHLQLHETKKQMEQTIQRYQEQHNTPVNTTTYNVLLSKSNSLEDALLLLDEMTVLGFYPNTYTLNGLIKLSPSVNEGQLILRNLSSYDVSPNIQTYNTLLSKANTEIEKEKILEEMSARNISRNLVTYNTLIGKAPDYTSAASLFMELKTRKLRPQINTMVTLLKKVNSRADLQHLLRLQEEENIQPNHAWHTNLRKAEDRL</sequence>
<reference evidence="2 3" key="1">
    <citation type="journal article" date="2014" name="Int. J. Syst. Evol. Microbiol.">
        <title>Phaeodactylibacter xiamenensis gen. nov., sp. nov., a member of the family Saprospiraceae isolated from the marine alga Phaeodactylum tricornutum.</title>
        <authorList>
            <person name="Chen Z.Jr."/>
            <person name="Lei X."/>
            <person name="Lai Q."/>
            <person name="Li Y."/>
            <person name="Zhang B."/>
            <person name="Zhang J."/>
            <person name="Zhang H."/>
            <person name="Yang L."/>
            <person name="Zheng W."/>
            <person name="Tian Y."/>
            <person name="Yu Z."/>
            <person name="Xu H.Jr."/>
            <person name="Zheng T."/>
        </authorList>
    </citation>
    <scope>NUCLEOTIDE SEQUENCE [LARGE SCALE GENOMIC DNA]</scope>
    <source>
        <strain evidence="2 3">KD52</strain>
    </source>
</reference>
<keyword evidence="3" id="KW-1185">Reference proteome</keyword>
<dbReference type="AlphaFoldDB" id="A0A098S2A0"/>
<dbReference type="Pfam" id="PF13812">
    <property type="entry name" value="PPR_3"/>
    <property type="match status" value="1"/>
</dbReference>
<dbReference type="EMBL" id="JPOS01000083">
    <property type="protein sequence ID" value="KGE85903.1"/>
    <property type="molecule type" value="Genomic_DNA"/>
</dbReference>
<organism evidence="2 3">
    <name type="scientific">Phaeodactylibacter xiamenensis</name>
    <dbReference type="NCBI Taxonomy" id="1524460"/>
    <lineage>
        <taxon>Bacteria</taxon>
        <taxon>Pseudomonadati</taxon>
        <taxon>Bacteroidota</taxon>
        <taxon>Saprospiria</taxon>
        <taxon>Saprospirales</taxon>
        <taxon>Haliscomenobacteraceae</taxon>
        <taxon>Phaeodactylibacter</taxon>
    </lineage>
</organism>
<dbReference type="Gene3D" id="1.25.40.10">
    <property type="entry name" value="Tetratricopeptide repeat domain"/>
    <property type="match status" value="2"/>
</dbReference>
<evidence type="ECO:0000313" key="2">
    <source>
        <dbReference type="EMBL" id="KGE85903.1"/>
    </source>
</evidence>
<keyword evidence="1" id="KW-0677">Repeat</keyword>
<dbReference type="InterPro" id="IPR002885">
    <property type="entry name" value="PPR_rpt"/>
</dbReference>
<evidence type="ECO:0000313" key="3">
    <source>
        <dbReference type="Proteomes" id="UP000029736"/>
    </source>
</evidence>
<dbReference type="RefSeq" id="WP_044226872.1">
    <property type="nucleotide sequence ID" value="NZ_JBKAGJ010000022.1"/>
</dbReference>
<name>A0A098S2A0_9BACT</name>
<protein>
    <submittedName>
        <fullName evidence="2">Uncharacterized protein</fullName>
    </submittedName>
</protein>